<reference evidence="5" key="1">
    <citation type="submission" date="2022-12" db="EMBL/GenBank/DDBJ databases">
        <title>Development of a Multilocus Sequence Typing Scheme for Bacteroides fragilis Based on Whole Genome Sequencing Data and Clinical Application.</title>
        <authorList>
            <person name="Nielsen F.D."/>
            <person name="Justesen U.S."/>
        </authorList>
    </citation>
    <scope>NUCLEOTIDE SEQUENCE</scope>
    <source>
        <strain evidence="5">BF_AM_ODE_DK_2015_4</strain>
    </source>
</reference>
<accession>A0A9Q4P614</accession>
<comment type="similarity">
    <text evidence="1">Belongs to the 'phage' integrase family.</text>
</comment>
<protein>
    <submittedName>
        <fullName evidence="5">Site-specific integrase</fullName>
    </submittedName>
</protein>
<evidence type="ECO:0000256" key="1">
    <source>
        <dbReference type="ARBA" id="ARBA00008857"/>
    </source>
</evidence>
<evidence type="ECO:0000256" key="2">
    <source>
        <dbReference type="ARBA" id="ARBA00023125"/>
    </source>
</evidence>
<organism evidence="5 6">
    <name type="scientific">Bacteroides fragilis</name>
    <dbReference type="NCBI Taxonomy" id="817"/>
    <lineage>
        <taxon>Bacteria</taxon>
        <taxon>Pseudomonadati</taxon>
        <taxon>Bacteroidota</taxon>
        <taxon>Bacteroidia</taxon>
        <taxon>Bacteroidales</taxon>
        <taxon>Bacteroidaceae</taxon>
        <taxon>Bacteroides</taxon>
    </lineage>
</organism>
<gene>
    <name evidence="5" type="ORF">O1433_01825</name>
</gene>
<dbReference type="InterPro" id="IPR011010">
    <property type="entry name" value="DNA_brk_join_enz"/>
</dbReference>
<evidence type="ECO:0000313" key="5">
    <source>
        <dbReference type="EMBL" id="MCZ2686239.1"/>
    </source>
</evidence>
<sequence>MNIRKNLRVFIKSRNKQIICRVKWVKGEIDFYIGYYGDETKWDKANQLPLRNTTHTVGKHKAIASEISRAIGGYKNAIEDVFKYYEGVQHIPTKEEVKLMINERLGKVKVSVENKNFFTVWDEYIEVQKKQKNWVPNVTKKFISLKNILRSFSPDLSFQNLTENKLLALRDWFVEYRTEDKNGKLQHKYRNTTINKYFEFLGWFLRWAAENGMLIHREVLKFNTCLKEIPTPVSFLNIEELMQFYNYQYPKKDGILELSRDMFCFMAFTSIRYSDLKSLCWSDIHGKIMEIVTEKTDERLQIELNDYALEILKKYKKMKQKGNHVFPPLSNQKLNSHLKEAALLAQLTKTWVDEYYIGNDRIREEYKFYQIISSHDGRRTFICCSLAFGIPHTVVMKWTGHRDYASMKPYIEISDKTKAAYMGKWNF</sequence>
<comment type="caution">
    <text evidence="5">The sequence shown here is derived from an EMBL/GenBank/DDBJ whole genome shotgun (WGS) entry which is preliminary data.</text>
</comment>
<evidence type="ECO:0000256" key="3">
    <source>
        <dbReference type="ARBA" id="ARBA00023172"/>
    </source>
</evidence>
<dbReference type="CDD" id="cd01185">
    <property type="entry name" value="INTN1_C_like"/>
    <property type="match status" value="1"/>
</dbReference>
<proteinExistence type="inferred from homology"/>
<dbReference type="Gene3D" id="1.10.443.10">
    <property type="entry name" value="Intergrase catalytic core"/>
    <property type="match status" value="1"/>
</dbReference>
<feature type="domain" description="Tyr recombinase" evidence="4">
    <location>
        <begin position="231"/>
        <end position="427"/>
    </location>
</feature>
<dbReference type="AlphaFoldDB" id="A0A9Q4P614"/>
<dbReference type="InterPro" id="IPR013762">
    <property type="entry name" value="Integrase-like_cat_sf"/>
</dbReference>
<dbReference type="GO" id="GO:0015074">
    <property type="term" value="P:DNA integration"/>
    <property type="evidence" value="ECO:0007669"/>
    <property type="project" value="InterPro"/>
</dbReference>
<dbReference type="RefSeq" id="WP_137570022.1">
    <property type="nucleotide sequence ID" value="NZ_CP037440.1"/>
</dbReference>
<name>A0A9Q4P614_BACFG</name>
<dbReference type="Pfam" id="PF00589">
    <property type="entry name" value="Phage_integrase"/>
    <property type="match status" value="1"/>
</dbReference>
<dbReference type="GO" id="GO:0006310">
    <property type="term" value="P:DNA recombination"/>
    <property type="evidence" value="ECO:0007669"/>
    <property type="project" value="UniProtKB-KW"/>
</dbReference>
<dbReference type="PANTHER" id="PTHR30349:SF64">
    <property type="entry name" value="PROPHAGE INTEGRASE INTD-RELATED"/>
    <property type="match status" value="1"/>
</dbReference>
<dbReference type="InterPro" id="IPR010998">
    <property type="entry name" value="Integrase_recombinase_N"/>
</dbReference>
<dbReference type="Gene3D" id="1.10.150.130">
    <property type="match status" value="1"/>
</dbReference>
<evidence type="ECO:0000259" key="4">
    <source>
        <dbReference type="PROSITE" id="PS51898"/>
    </source>
</evidence>
<dbReference type="SUPFAM" id="SSF56349">
    <property type="entry name" value="DNA breaking-rejoining enzymes"/>
    <property type="match status" value="1"/>
</dbReference>
<dbReference type="PROSITE" id="PS51898">
    <property type="entry name" value="TYR_RECOMBINASE"/>
    <property type="match status" value="1"/>
</dbReference>
<dbReference type="InterPro" id="IPR025269">
    <property type="entry name" value="SAM-like_dom"/>
</dbReference>
<dbReference type="PANTHER" id="PTHR30349">
    <property type="entry name" value="PHAGE INTEGRASE-RELATED"/>
    <property type="match status" value="1"/>
</dbReference>
<keyword evidence="2" id="KW-0238">DNA-binding</keyword>
<keyword evidence="3" id="KW-0233">DNA recombination</keyword>
<dbReference type="Pfam" id="PF13102">
    <property type="entry name" value="Phage_int_SAM_5"/>
    <property type="match status" value="1"/>
</dbReference>
<dbReference type="EMBL" id="JAPTZU010000001">
    <property type="protein sequence ID" value="MCZ2686239.1"/>
    <property type="molecule type" value="Genomic_DNA"/>
</dbReference>
<dbReference type="Proteomes" id="UP001079672">
    <property type="component" value="Unassembled WGS sequence"/>
</dbReference>
<dbReference type="GO" id="GO:0003677">
    <property type="term" value="F:DNA binding"/>
    <property type="evidence" value="ECO:0007669"/>
    <property type="project" value="UniProtKB-KW"/>
</dbReference>
<evidence type="ECO:0000313" key="6">
    <source>
        <dbReference type="Proteomes" id="UP001079672"/>
    </source>
</evidence>
<dbReference type="InterPro" id="IPR050090">
    <property type="entry name" value="Tyrosine_recombinase_XerCD"/>
</dbReference>
<dbReference type="InterPro" id="IPR002104">
    <property type="entry name" value="Integrase_catalytic"/>
</dbReference>